<dbReference type="RefSeq" id="WP_200775507.1">
    <property type="nucleotide sequence ID" value="NZ_JBJLSN010000015.1"/>
</dbReference>
<reference evidence="1 2" key="1">
    <citation type="submission" date="2024-11" db="EMBL/GenBank/DDBJ databases">
        <title>Draft genome sequences of two bacteria associated to sugarcane roots in Colombia.</title>
        <authorList>
            <person name="Pardo-Diaz S."/>
            <person name="Masmela-Mendoza J."/>
            <person name="Delgadillo-Duran P."/>
            <person name="Bautista E.J."/>
            <person name="Rojas-Tapias D.F."/>
        </authorList>
    </citation>
    <scope>NUCLEOTIDE SEQUENCE [LARGE SCALE GENOMIC DNA]</scope>
    <source>
        <strain evidence="1 2">Ap18</strain>
    </source>
</reference>
<protein>
    <recommendedName>
        <fullName evidence="3">Transposase IS4-like domain-containing protein</fullName>
    </recommendedName>
</protein>
<accession>A0ABW8VA30</accession>
<evidence type="ECO:0008006" key="3">
    <source>
        <dbReference type="Google" id="ProtNLM"/>
    </source>
</evidence>
<proteinExistence type="predicted"/>
<organism evidence="1 2">
    <name type="scientific">Azospirillum argentinense</name>
    <dbReference type="NCBI Taxonomy" id="2970906"/>
    <lineage>
        <taxon>Bacteria</taxon>
        <taxon>Pseudomonadati</taxon>
        <taxon>Pseudomonadota</taxon>
        <taxon>Alphaproteobacteria</taxon>
        <taxon>Rhodospirillales</taxon>
        <taxon>Azospirillaceae</taxon>
        <taxon>Azospirillum</taxon>
    </lineage>
</organism>
<evidence type="ECO:0000313" key="2">
    <source>
        <dbReference type="Proteomes" id="UP001628281"/>
    </source>
</evidence>
<name>A0ABW8VA30_9PROT</name>
<evidence type="ECO:0000313" key="1">
    <source>
        <dbReference type="EMBL" id="MFL7902138.1"/>
    </source>
</evidence>
<dbReference type="Proteomes" id="UP001628281">
    <property type="component" value="Unassembled WGS sequence"/>
</dbReference>
<keyword evidence="2" id="KW-1185">Reference proteome</keyword>
<comment type="caution">
    <text evidence="1">The sequence shown here is derived from an EMBL/GenBank/DDBJ whole genome shotgun (WGS) entry which is preliminary data.</text>
</comment>
<dbReference type="EMBL" id="JBJLSN010000015">
    <property type="protein sequence ID" value="MFL7902138.1"/>
    <property type="molecule type" value="Genomic_DNA"/>
</dbReference>
<sequence length="86" mass="8952">MKRGLDRVLLDAVGDQLAARGVVVRTGTLIEATVVASTSVSDPEAKWVGHPSKAPVHGFKAHVAADGEGIAYNLRRAATILKPVPA</sequence>
<gene>
    <name evidence="1" type="ORF">ACJ41P_13460</name>
</gene>